<keyword evidence="6" id="KW-0998">Cell outer membrane</keyword>
<evidence type="ECO:0008006" key="11">
    <source>
        <dbReference type="Google" id="ProtNLM"/>
    </source>
</evidence>
<evidence type="ECO:0000256" key="2">
    <source>
        <dbReference type="ARBA" id="ARBA00007248"/>
    </source>
</evidence>
<evidence type="ECO:0000256" key="4">
    <source>
        <dbReference type="ARBA" id="ARBA00023136"/>
    </source>
</evidence>
<keyword evidence="5" id="KW-0564">Palmitate</keyword>
<evidence type="ECO:0000256" key="3">
    <source>
        <dbReference type="ARBA" id="ARBA00022729"/>
    </source>
</evidence>
<dbReference type="InterPro" id="IPR014941">
    <property type="entry name" value="FimB/Mfa2/Mfa3"/>
</dbReference>
<dbReference type="Proteomes" id="UP000260814">
    <property type="component" value="Unassembled WGS sequence"/>
</dbReference>
<comment type="subcellular location">
    <subcellularLocation>
        <location evidence="1">Cell outer membrane</location>
    </subcellularLocation>
</comment>
<protein>
    <recommendedName>
        <fullName evidence="11">Fimbrillin family protein</fullName>
    </recommendedName>
</protein>
<dbReference type="PROSITE" id="PS51257">
    <property type="entry name" value="PROKAR_LIPOPROTEIN"/>
    <property type="match status" value="1"/>
</dbReference>
<evidence type="ECO:0000313" key="9">
    <source>
        <dbReference type="EMBL" id="RGM90608.1"/>
    </source>
</evidence>
<keyword evidence="3 8" id="KW-0732">Signal</keyword>
<dbReference type="EMBL" id="QSTW01000012">
    <property type="protein sequence ID" value="RGM90608.1"/>
    <property type="molecule type" value="Genomic_DNA"/>
</dbReference>
<feature type="chain" id="PRO_5017591735" description="Fimbrillin family protein" evidence="8">
    <location>
        <begin position="28"/>
        <end position="404"/>
    </location>
</feature>
<comment type="caution">
    <text evidence="9">The sequence shown here is derived from an EMBL/GenBank/DDBJ whole genome shotgun (WGS) entry which is preliminary data.</text>
</comment>
<evidence type="ECO:0000256" key="6">
    <source>
        <dbReference type="ARBA" id="ARBA00023237"/>
    </source>
</evidence>
<accession>A0A3E4Z7D2</accession>
<keyword evidence="7" id="KW-0449">Lipoprotein</keyword>
<proteinExistence type="inferred from homology"/>
<dbReference type="AlphaFoldDB" id="A0A3E4Z7D2"/>
<feature type="signal peptide" evidence="8">
    <location>
        <begin position="1"/>
        <end position="27"/>
    </location>
</feature>
<reference evidence="9 10" key="1">
    <citation type="submission" date="2018-08" db="EMBL/GenBank/DDBJ databases">
        <title>A genome reference for cultivated species of the human gut microbiota.</title>
        <authorList>
            <person name="Zou Y."/>
            <person name="Xue W."/>
            <person name="Luo G."/>
        </authorList>
    </citation>
    <scope>NUCLEOTIDE SEQUENCE [LARGE SCALE GENOMIC DNA]</scope>
    <source>
        <strain evidence="9 10">OM06-2</strain>
    </source>
</reference>
<organism evidence="9 10">
    <name type="scientific">Phocaeicola plebeius</name>
    <dbReference type="NCBI Taxonomy" id="310297"/>
    <lineage>
        <taxon>Bacteria</taxon>
        <taxon>Pseudomonadati</taxon>
        <taxon>Bacteroidota</taxon>
        <taxon>Bacteroidia</taxon>
        <taxon>Bacteroidales</taxon>
        <taxon>Bacteroidaceae</taxon>
        <taxon>Phocaeicola</taxon>
    </lineage>
</organism>
<keyword evidence="4" id="KW-0472">Membrane</keyword>
<comment type="similarity">
    <text evidence="2">Belongs to the bacteroidetes fimbrillin superfamily. FimB/Mfa2 family.</text>
</comment>
<evidence type="ECO:0000256" key="5">
    <source>
        <dbReference type="ARBA" id="ARBA00023139"/>
    </source>
</evidence>
<dbReference type="GO" id="GO:0009279">
    <property type="term" value="C:cell outer membrane"/>
    <property type="evidence" value="ECO:0007669"/>
    <property type="project" value="UniProtKB-SubCell"/>
</dbReference>
<evidence type="ECO:0000256" key="8">
    <source>
        <dbReference type="SAM" id="SignalP"/>
    </source>
</evidence>
<dbReference type="RefSeq" id="WP_117702037.1">
    <property type="nucleotide sequence ID" value="NZ_QSTW01000012.1"/>
</dbReference>
<gene>
    <name evidence="9" type="ORF">DXB87_09880</name>
</gene>
<sequence length="404" mass="44819">MKMKQFIHAVSCALTVCGFLLLGASCSKENEPIQTVEGVTVTIAAQSDLQTRTSLPVYDGDYGNNIRGVQHVTDVYLYIYEMDEAGTDGECKARFNVGWREYFGANNLPDKTAVMRYTFAYTFTVGKTYRLVAVGVDGATGQDNMPDYDGMNSKETYGLPESIQTGSKLIDPITLQEGKTPTDMAHSEFFTGYVDFKPASESDKNIGEINLWRRVAGLQVCLNLIPKEVERVRILLYNSQNTQVKLLPSAPQESETDKIITDFITSPYGNDSFNEEGRVLMDKTFTEDDLYLPGSSTGVVSDYAYKCSLTAFMLPVNISDRELYDYTLVAEFVTTSMTGIVGSSKKVRLIKPWQNSDGLDFEDETDIGTGIIDDLDKYLFPIEANHFYCLGTPSHPIGCSGVLE</sequence>
<evidence type="ECO:0000256" key="1">
    <source>
        <dbReference type="ARBA" id="ARBA00004442"/>
    </source>
</evidence>
<evidence type="ECO:0000256" key="7">
    <source>
        <dbReference type="ARBA" id="ARBA00023288"/>
    </source>
</evidence>
<dbReference type="Pfam" id="PF08842">
    <property type="entry name" value="Mfa2"/>
    <property type="match status" value="1"/>
</dbReference>
<name>A0A3E4Z7D2_9BACT</name>
<evidence type="ECO:0000313" key="10">
    <source>
        <dbReference type="Proteomes" id="UP000260814"/>
    </source>
</evidence>